<accession>W8BXI3</accession>
<dbReference type="EMBL" id="GAMC01000480">
    <property type="protein sequence ID" value="JAC06076.1"/>
    <property type="molecule type" value="mRNA"/>
</dbReference>
<reference evidence="1" key="2">
    <citation type="journal article" date="2014" name="BMC Genomics">
        <title>A genomic perspective to assessing quality of mass-reared SIT flies used in Mediterranean fruit fly (Ceratitis capitata) eradication in California.</title>
        <authorList>
            <person name="Calla B."/>
            <person name="Hall B."/>
            <person name="Hou S."/>
            <person name="Geib S.M."/>
        </authorList>
    </citation>
    <scope>NUCLEOTIDE SEQUENCE</scope>
</reference>
<name>W8BXI3_CERCA</name>
<proteinExistence type="evidence at transcript level"/>
<evidence type="ECO:0000313" key="1">
    <source>
        <dbReference type="EMBL" id="JAC06076.1"/>
    </source>
</evidence>
<protein>
    <submittedName>
        <fullName evidence="1">Uncharacterized protein</fullName>
    </submittedName>
</protein>
<reference evidence="1" key="1">
    <citation type="submission" date="2013-07" db="EMBL/GenBank/DDBJ databases">
        <authorList>
            <person name="Geib S."/>
        </authorList>
    </citation>
    <scope>NUCLEOTIDE SEQUENCE</scope>
</reference>
<sequence length="114" mass="12510">MIISITGNFPTSVLVNNKVTANFQWLLALTLPPAFVNFSATDEFRWRAGVFEPISCIIVTVNKNLTRDSLDDPITISHLSKFATSTVHVIFLTKDLQILLVCEQGSRSAVEGGS</sequence>
<dbReference type="AlphaFoldDB" id="W8BXI3"/>
<organism evidence="1">
    <name type="scientific">Ceratitis capitata</name>
    <name type="common">Mediterranean fruit fly</name>
    <name type="synonym">Tephritis capitata</name>
    <dbReference type="NCBI Taxonomy" id="7213"/>
    <lineage>
        <taxon>Eukaryota</taxon>
        <taxon>Metazoa</taxon>
        <taxon>Ecdysozoa</taxon>
        <taxon>Arthropoda</taxon>
        <taxon>Hexapoda</taxon>
        <taxon>Insecta</taxon>
        <taxon>Pterygota</taxon>
        <taxon>Neoptera</taxon>
        <taxon>Endopterygota</taxon>
        <taxon>Diptera</taxon>
        <taxon>Brachycera</taxon>
        <taxon>Muscomorpha</taxon>
        <taxon>Tephritoidea</taxon>
        <taxon>Tephritidae</taxon>
        <taxon>Ceratitis</taxon>
        <taxon>Ceratitis</taxon>
    </lineage>
</organism>